<proteinExistence type="predicted"/>
<feature type="region of interest" description="Disordered" evidence="1">
    <location>
        <begin position="49"/>
        <end position="84"/>
    </location>
</feature>
<sequence>MAETIAAERRMLTDAEFEAVVGTHYPDICGLEKGELISIARRVRDYRDKARDVTRQRRREQRGKAEPRSANPAPSEAGTARKKQLFAAALKRVNKQIDRLEKLERRPSQGEIARRALEMKRANQVRHHPSAGWTARGGMRPLPNRGDTVQVDPREVGRVSQFVKSAQVRRDG</sequence>
<name>A0A840YMD0_9PROT</name>
<feature type="region of interest" description="Disordered" evidence="1">
    <location>
        <begin position="119"/>
        <end position="150"/>
    </location>
</feature>
<protein>
    <submittedName>
        <fullName evidence="2">Uncharacterized protein</fullName>
    </submittedName>
</protein>
<reference evidence="2 3" key="1">
    <citation type="submission" date="2020-08" db="EMBL/GenBank/DDBJ databases">
        <title>Genomic Encyclopedia of Type Strains, Phase IV (KMG-IV): sequencing the most valuable type-strain genomes for metagenomic binning, comparative biology and taxonomic classification.</title>
        <authorList>
            <person name="Goeker M."/>
        </authorList>
    </citation>
    <scope>NUCLEOTIDE SEQUENCE [LARGE SCALE GENOMIC DNA]</scope>
    <source>
        <strain evidence="2 3">DSM 25622</strain>
    </source>
</reference>
<keyword evidence="3" id="KW-1185">Reference proteome</keyword>
<dbReference type="AlphaFoldDB" id="A0A840YMD0"/>
<organism evidence="2 3">
    <name type="scientific">Muricoccus pecuniae</name>
    <dbReference type="NCBI Taxonomy" id="693023"/>
    <lineage>
        <taxon>Bacteria</taxon>
        <taxon>Pseudomonadati</taxon>
        <taxon>Pseudomonadota</taxon>
        <taxon>Alphaproteobacteria</taxon>
        <taxon>Acetobacterales</taxon>
        <taxon>Roseomonadaceae</taxon>
        <taxon>Muricoccus</taxon>
    </lineage>
</organism>
<evidence type="ECO:0000256" key="1">
    <source>
        <dbReference type="SAM" id="MobiDB-lite"/>
    </source>
</evidence>
<accession>A0A840YMD0</accession>
<comment type="caution">
    <text evidence="2">The sequence shown here is derived from an EMBL/GenBank/DDBJ whole genome shotgun (WGS) entry which is preliminary data.</text>
</comment>
<evidence type="ECO:0000313" key="3">
    <source>
        <dbReference type="Proteomes" id="UP000580654"/>
    </source>
</evidence>
<dbReference type="EMBL" id="JACIJD010000031">
    <property type="protein sequence ID" value="MBB5696143.1"/>
    <property type="molecule type" value="Genomic_DNA"/>
</dbReference>
<dbReference type="Proteomes" id="UP000580654">
    <property type="component" value="Unassembled WGS sequence"/>
</dbReference>
<evidence type="ECO:0000313" key="2">
    <source>
        <dbReference type="EMBL" id="MBB5696143.1"/>
    </source>
</evidence>
<dbReference type="RefSeq" id="WP_184521242.1">
    <property type="nucleotide sequence ID" value="NZ_JACIJD010000031.1"/>
</dbReference>
<gene>
    <name evidence="2" type="ORF">FHS87_004213</name>
</gene>